<dbReference type="InterPro" id="IPR036291">
    <property type="entry name" value="NAD(P)-bd_dom_sf"/>
</dbReference>
<accession>A0ABV3K0X0</accession>
<dbReference type="InterPro" id="IPR029058">
    <property type="entry name" value="AB_hydrolase_fold"/>
</dbReference>
<evidence type="ECO:0000313" key="6">
    <source>
        <dbReference type="EMBL" id="MEV5508665.1"/>
    </source>
</evidence>
<keyword evidence="4" id="KW-0511">Multifunctional enzyme</keyword>
<dbReference type="Gene3D" id="1.10.1200.10">
    <property type="entry name" value="ACP-like"/>
    <property type="match status" value="1"/>
</dbReference>
<keyword evidence="2" id="KW-0597">Phosphoprotein</keyword>
<dbReference type="SUPFAM" id="SSF47336">
    <property type="entry name" value="ACP-like"/>
    <property type="match status" value="1"/>
</dbReference>
<dbReference type="PROSITE" id="PS00012">
    <property type="entry name" value="PHOSPHOPANTETHEINE"/>
    <property type="match status" value="1"/>
</dbReference>
<keyword evidence="3" id="KW-0808">Transferase</keyword>
<dbReference type="InterPro" id="IPR013968">
    <property type="entry name" value="PKS_KR"/>
</dbReference>
<dbReference type="InterPro" id="IPR020802">
    <property type="entry name" value="TesA-like"/>
</dbReference>
<organism evidence="6 7">
    <name type="scientific">Streptomyces orinoci</name>
    <name type="common">Streptoverticillium orinoci</name>
    <dbReference type="NCBI Taxonomy" id="67339"/>
    <lineage>
        <taxon>Bacteria</taxon>
        <taxon>Bacillati</taxon>
        <taxon>Actinomycetota</taxon>
        <taxon>Actinomycetes</taxon>
        <taxon>Kitasatosporales</taxon>
        <taxon>Streptomycetaceae</taxon>
        <taxon>Streptomyces</taxon>
    </lineage>
</organism>
<dbReference type="CDD" id="cd08956">
    <property type="entry name" value="KR_3_FAS_SDR_x"/>
    <property type="match status" value="1"/>
</dbReference>
<dbReference type="InterPro" id="IPR055123">
    <property type="entry name" value="SpnB-like_Rossmann"/>
</dbReference>
<evidence type="ECO:0000256" key="2">
    <source>
        <dbReference type="ARBA" id="ARBA00022553"/>
    </source>
</evidence>
<evidence type="ECO:0000313" key="7">
    <source>
        <dbReference type="Proteomes" id="UP001552594"/>
    </source>
</evidence>
<dbReference type="SMART" id="SM00824">
    <property type="entry name" value="PKS_TE"/>
    <property type="match status" value="1"/>
</dbReference>
<dbReference type="Pfam" id="PF00550">
    <property type="entry name" value="PP-binding"/>
    <property type="match status" value="1"/>
</dbReference>
<dbReference type="Proteomes" id="UP001552594">
    <property type="component" value="Unassembled WGS sequence"/>
</dbReference>
<evidence type="ECO:0000256" key="4">
    <source>
        <dbReference type="ARBA" id="ARBA00023268"/>
    </source>
</evidence>
<evidence type="ECO:0000259" key="5">
    <source>
        <dbReference type="PROSITE" id="PS50075"/>
    </source>
</evidence>
<dbReference type="PROSITE" id="PS50075">
    <property type="entry name" value="CARRIER"/>
    <property type="match status" value="1"/>
</dbReference>
<dbReference type="InterPro" id="IPR020806">
    <property type="entry name" value="PKS_PP-bd"/>
</dbReference>
<evidence type="ECO:0000256" key="1">
    <source>
        <dbReference type="ARBA" id="ARBA00022450"/>
    </source>
</evidence>
<reference evidence="6 7" key="1">
    <citation type="submission" date="2024-06" db="EMBL/GenBank/DDBJ databases">
        <title>The Natural Products Discovery Center: Release of the First 8490 Sequenced Strains for Exploring Actinobacteria Biosynthetic Diversity.</title>
        <authorList>
            <person name="Kalkreuter E."/>
            <person name="Kautsar S.A."/>
            <person name="Yang D."/>
            <person name="Bader C.D."/>
            <person name="Teijaro C.N."/>
            <person name="Fluegel L."/>
            <person name="Davis C.M."/>
            <person name="Simpson J.R."/>
            <person name="Lauterbach L."/>
            <person name="Steele A.D."/>
            <person name="Gui C."/>
            <person name="Meng S."/>
            <person name="Li G."/>
            <person name="Viehrig K."/>
            <person name="Ye F."/>
            <person name="Su P."/>
            <person name="Kiefer A.F."/>
            <person name="Nichols A."/>
            <person name="Cepeda A.J."/>
            <person name="Yan W."/>
            <person name="Fan B."/>
            <person name="Jiang Y."/>
            <person name="Adhikari A."/>
            <person name="Zheng C.-J."/>
            <person name="Schuster L."/>
            <person name="Cowan T.M."/>
            <person name="Smanski M.J."/>
            <person name="Chevrette M.G."/>
            <person name="De Carvalho L.P.S."/>
            <person name="Shen B."/>
        </authorList>
    </citation>
    <scope>NUCLEOTIDE SEQUENCE [LARGE SCALE GENOMIC DNA]</scope>
    <source>
        <strain evidence="6 7">NPDC052347</strain>
    </source>
</reference>
<comment type="caution">
    <text evidence="6">The sequence shown here is derived from an EMBL/GenBank/DDBJ whole genome shotgun (WGS) entry which is preliminary data.</text>
</comment>
<dbReference type="Pfam" id="PF08659">
    <property type="entry name" value="KR"/>
    <property type="match status" value="1"/>
</dbReference>
<gene>
    <name evidence="6" type="ORF">AB0L16_19740</name>
</gene>
<dbReference type="SMART" id="SM00823">
    <property type="entry name" value="PKS_PP"/>
    <property type="match status" value="1"/>
</dbReference>
<dbReference type="PANTHER" id="PTHR43775">
    <property type="entry name" value="FATTY ACID SYNTHASE"/>
    <property type="match status" value="1"/>
</dbReference>
<dbReference type="Gene3D" id="3.40.50.1820">
    <property type="entry name" value="alpha/beta hydrolase"/>
    <property type="match status" value="1"/>
</dbReference>
<dbReference type="InterPro" id="IPR006162">
    <property type="entry name" value="Ppantetheine_attach_site"/>
</dbReference>
<evidence type="ECO:0000256" key="3">
    <source>
        <dbReference type="ARBA" id="ARBA00022679"/>
    </source>
</evidence>
<dbReference type="SUPFAM" id="SSF51735">
    <property type="entry name" value="NAD(P)-binding Rossmann-fold domains"/>
    <property type="match status" value="2"/>
</dbReference>
<dbReference type="InterPro" id="IPR057326">
    <property type="entry name" value="KR_dom"/>
</dbReference>
<dbReference type="SUPFAM" id="SSF53474">
    <property type="entry name" value="alpha/beta-Hydrolases"/>
    <property type="match status" value="1"/>
</dbReference>
<dbReference type="InterPro" id="IPR036736">
    <property type="entry name" value="ACP-like_sf"/>
</dbReference>
<dbReference type="EMBL" id="JBFAUK010000015">
    <property type="protein sequence ID" value="MEV5508665.1"/>
    <property type="molecule type" value="Genomic_DNA"/>
</dbReference>
<dbReference type="PANTHER" id="PTHR43775:SF51">
    <property type="entry name" value="INACTIVE PHENOLPHTHIOCEROL SYNTHESIS POLYKETIDE SYNTHASE TYPE I PKS1-RELATED"/>
    <property type="match status" value="1"/>
</dbReference>
<sequence length="728" mass="75860">MVTRGAFREVPDLPAAAVWGLVRSAQSEYPGRLTVADLDDHPSSPLLLPAALATGEPQLSLRQGAIRVPRLMTVTGNRDDAGALDGGTVLITGGTGGLGALLARHLVTRHRVRHLVLLGRRGPRAAGAARLRAALERSGARTDVLACDAADRDRLMEVVARYASTLTAVVHAAGVLDDGVLEALTPERLDAVLRPKADAAWNLHRATEGLPLSHFVLFSSAAGLLGNPGQANYAAANAFLDALAHHRNALGLPALSLAWGPWGGPDGMAAARTDRPGRAADDVLRAMAPDHALALFDTALGIDAPVLAPLLLAPPRPTAPPGGIPPLLHTLLPPARPAAHSGSAMPAARRQGLDALPGPERRAALLELVREETAEVLAHPDASAVPPDRPFAELGLDSLTGVLLRNRLSARTGLSLGAAAVFDLPSPRDLADHLYQVLPGEAGPEKAGPRPPRTLASLYRGVCGTGDVVSAMHLLVTASLALPAFDATEAARHALAPLRLAEGGDDDVPALVCLPAFTPGLGRPCFATLASHFRGEREVLELRHPALDRGAAVPRTWDTLTGLHAATVREHLGDRPCIVVGHSMGGCAAHSLAARLAGTGTPPAGLVLIDTYHVTPGDEDRPWLLAMPARPALELGEHFDGLADDTSLAALGAYSRLARGWTPEPMPVPTLLVRATRPPSPGGGWRQTSWPAPCATADVLGDHWSVLEQEAPATAGAISDWLGRPGLR</sequence>
<dbReference type="SMART" id="SM00822">
    <property type="entry name" value="PKS_KR"/>
    <property type="match status" value="1"/>
</dbReference>
<dbReference type="Gene3D" id="3.40.50.720">
    <property type="entry name" value="NAD(P)-binding Rossmann-like Domain"/>
    <property type="match status" value="1"/>
</dbReference>
<dbReference type="Pfam" id="PF00975">
    <property type="entry name" value="Thioesterase"/>
    <property type="match status" value="1"/>
</dbReference>
<keyword evidence="1" id="KW-0596">Phosphopantetheine</keyword>
<proteinExistence type="predicted"/>
<protein>
    <submittedName>
        <fullName evidence="6">Type I polyketide synthase</fullName>
    </submittedName>
</protein>
<dbReference type="InterPro" id="IPR009081">
    <property type="entry name" value="PP-bd_ACP"/>
</dbReference>
<keyword evidence="7" id="KW-1185">Reference proteome</keyword>
<dbReference type="SMART" id="SM01294">
    <property type="entry name" value="PKS_PP_betabranch"/>
    <property type="match status" value="1"/>
</dbReference>
<feature type="domain" description="Carrier" evidence="5">
    <location>
        <begin position="360"/>
        <end position="438"/>
    </location>
</feature>
<dbReference type="RefSeq" id="WP_241561051.1">
    <property type="nucleotide sequence ID" value="NZ_JBFAUK010000015.1"/>
</dbReference>
<name>A0ABV3K0X0_STRON</name>
<dbReference type="InterPro" id="IPR050091">
    <property type="entry name" value="PKS_NRPS_Biosynth_Enz"/>
</dbReference>
<dbReference type="Pfam" id="PF22953">
    <property type="entry name" value="SpnB_Rossmann"/>
    <property type="match status" value="1"/>
</dbReference>
<dbReference type="InterPro" id="IPR001031">
    <property type="entry name" value="Thioesterase"/>
</dbReference>